<evidence type="ECO:0000256" key="5">
    <source>
        <dbReference type="ARBA" id="ARBA00023136"/>
    </source>
</evidence>
<evidence type="ECO:0000256" key="1">
    <source>
        <dbReference type="ARBA" id="ARBA00004141"/>
    </source>
</evidence>
<evidence type="ECO:0000259" key="7">
    <source>
        <dbReference type="Pfam" id="PF04547"/>
    </source>
</evidence>
<dbReference type="Proteomes" id="UP001152622">
    <property type="component" value="Chromosome 22"/>
</dbReference>
<dbReference type="PANTHER" id="PTHR12308">
    <property type="entry name" value="ANOCTAMIN"/>
    <property type="match status" value="1"/>
</dbReference>
<feature type="transmembrane region" description="Helical" evidence="6">
    <location>
        <begin position="52"/>
        <end position="73"/>
    </location>
</feature>
<dbReference type="OrthoDB" id="296386at2759"/>
<accession>A0A9Q1E7Y5</accession>
<evidence type="ECO:0000256" key="4">
    <source>
        <dbReference type="ARBA" id="ARBA00022989"/>
    </source>
</evidence>
<dbReference type="InterPro" id="IPR007632">
    <property type="entry name" value="Anoctamin"/>
</dbReference>
<dbReference type="Pfam" id="PF04547">
    <property type="entry name" value="Anoctamin"/>
    <property type="match status" value="1"/>
</dbReference>
<evidence type="ECO:0000313" key="9">
    <source>
        <dbReference type="Proteomes" id="UP001152622"/>
    </source>
</evidence>
<dbReference type="EMBL" id="JAINUF010000022">
    <property type="protein sequence ID" value="KAJ8333893.1"/>
    <property type="molecule type" value="Genomic_DNA"/>
</dbReference>
<gene>
    <name evidence="8" type="ORF">SKAU_G00412120</name>
</gene>
<keyword evidence="9" id="KW-1185">Reference proteome</keyword>
<feature type="domain" description="Anoctamin transmembrane" evidence="7">
    <location>
        <begin position="7"/>
        <end position="173"/>
    </location>
</feature>
<organism evidence="8 9">
    <name type="scientific">Synaphobranchus kaupii</name>
    <name type="common">Kaup's arrowtooth eel</name>
    <dbReference type="NCBI Taxonomy" id="118154"/>
    <lineage>
        <taxon>Eukaryota</taxon>
        <taxon>Metazoa</taxon>
        <taxon>Chordata</taxon>
        <taxon>Craniata</taxon>
        <taxon>Vertebrata</taxon>
        <taxon>Euteleostomi</taxon>
        <taxon>Actinopterygii</taxon>
        <taxon>Neopterygii</taxon>
        <taxon>Teleostei</taxon>
        <taxon>Anguilliformes</taxon>
        <taxon>Synaphobranchidae</taxon>
        <taxon>Synaphobranchus</taxon>
    </lineage>
</organism>
<evidence type="ECO:0000256" key="2">
    <source>
        <dbReference type="ARBA" id="ARBA00009671"/>
    </source>
</evidence>
<evidence type="ECO:0000256" key="6">
    <source>
        <dbReference type="RuleBase" id="RU280814"/>
    </source>
</evidence>
<keyword evidence="4 6" id="KW-1133">Transmembrane helix</keyword>
<proteinExistence type="inferred from homology"/>
<comment type="caution">
    <text evidence="6">Lacks conserved residue(s) required for the propagation of feature annotation.</text>
</comment>
<dbReference type="InterPro" id="IPR049452">
    <property type="entry name" value="Anoctamin_TM"/>
</dbReference>
<keyword evidence="5 6" id="KW-0472">Membrane</keyword>
<evidence type="ECO:0000256" key="3">
    <source>
        <dbReference type="ARBA" id="ARBA00022692"/>
    </source>
</evidence>
<protein>
    <recommendedName>
        <fullName evidence="6">Anoctamin</fullName>
    </recommendedName>
</protein>
<comment type="similarity">
    <text evidence="2 6">Belongs to the anoctamin family.</text>
</comment>
<keyword evidence="3 6" id="KW-0812">Transmembrane</keyword>
<sequence>MFTRSLQIALICACITGVIAYRLAVYAAFASIMKDSPTSKLQLVGSLITPQLATSVTASCINFVIIMILNFMYERVAIWITDMEIPKTHLEYENKLTMKMFLFQFVNYYSSCFYVAFFKGKFVGHPGDYNYMFGKLRNEECDPGGCLIELTTQLVIVMVGKQVWGNIQEALVP</sequence>
<feature type="transmembrane region" description="Helical" evidence="6">
    <location>
        <begin position="7"/>
        <end position="32"/>
    </location>
</feature>
<reference evidence="8" key="1">
    <citation type="journal article" date="2023" name="Science">
        <title>Genome structures resolve the early diversification of teleost fishes.</title>
        <authorList>
            <person name="Parey E."/>
            <person name="Louis A."/>
            <person name="Montfort J."/>
            <person name="Bouchez O."/>
            <person name="Roques C."/>
            <person name="Iampietro C."/>
            <person name="Lluch J."/>
            <person name="Castinel A."/>
            <person name="Donnadieu C."/>
            <person name="Desvignes T."/>
            <person name="Floi Bucao C."/>
            <person name="Jouanno E."/>
            <person name="Wen M."/>
            <person name="Mejri S."/>
            <person name="Dirks R."/>
            <person name="Jansen H."/>
            <person name="Henkel C."/>
            <person name="Chen W.J."/>
            <person name="Zahm M."/>
            <person name="Cabau C."/>
            <person name="Klopp C."/>
            <person name="Thompson A.W."/>
            <person name="Robinson-Rechavi M."/>
            <person name="Braasch I."/>
            <person name="Lecointre G."/>
            <person name="Bobe J."/>
            <person name="Postlethwait J.H."/>
            <person name="Berthelot C."/>
            <person name="Roest Crollius H."/>
            <person name="Guiguen Y."/>
        </authorList>
    </citation>
    <scope>NUCLEOTIDE SEQUENCE</scope>
    <source>
        <strain evidence="8">WJC10195</strain>
    </source>
</reference>
<dbReference type="AlphaFoldDB" id="A0A9Q1E7Y5"/>
<name>A0A9Q1E7Y5_SYNKA</name>
<comment type="caution">
    <text evidence="8">The sequence shown here is derived from an EMBL/GenBank/DDBJ whole genome shotgun (WGS) entry which is preliminary data.</text>
</comment>
<dbReference type="PANTHER" id="PTHR12308:SF23">
    <property type="entry name" value="ANOCTAMIN-5"/>
    <property type="match status" value="1"/>
</dbReference>
<evidence type="ECO:0000313" key="8">
    <source>
        <dbReference type="EMBL" id="KAJ8333893.1"/>
    </source>
</evidence>
<dbReference type="GO" id="GO:0005886">
    <property type="term" value="C:plasma membrane"/>
    <property type="evidence" value="ECO:0007669"/>
    <property type="project" value="TreeGrafter"/>
</dbReference>
<comment type="subcellular location">
    <subcellularLocation>
        <location evidence="1 6">Membrane</location>
        <topology evidence="1 6">Multi-pass membrane protein</topology>
    </subcellularLocation>
</comment>
<dbReference type="GO" id="GO:0005254">
    <property type="term" value="F:chloride channel activity"/>
    <property type="evidence" value="ECO:0007669"/>
    <property type="project" value="TreeGrafter"/>
</dbReference>